<feature type="transmembrane region" description="Helical" evidence="2">
    <location>
        <begin position="165"/>
        <end position="184"/>
    </location>
</feature>
<feature type="region of interest" description="Disordered" evidence="1">
    <location>
        <begin position="1"/>
        <end position="63"/>
    </location>
</feature>
<keyword evidence="2" id="KW-1133">Transmembrane helix</keyword>
<reference evidence="3" key="1">
    <citation type="submission" date="2014-07" db="EMBL/GenBank/DDBJ databases">
        <authorList>
            <person name="Urmite Genomes Urmite Genomes"/>
        </authorList>
    </citation>
    <scope>NUCLEOTIDE SEQUENCE</scope>
    <source>
        <strain evidence="3">11W110_air</strain>
    </source>
</reference>
<evidence type="ECO:0000256" key="2">
    <source>
        <dbReference type="SAM" id="Phobius"/>
    </source>
</evidence>
<gene>
    <name evidence="3" type="ORF">BN1051_02420</name>
</gene>
<keyword evidence="2" id="KW-0812">Transmembrane</keyword>
<accession>A0A078MUD4</accession>
<evidence type="ECO:0000313" key="3">
    <source>
        <dbReference type="EMBL" id="CEA09057.1"/>
    </source>
</evidence>
<feature type="transmembrane region" description="Helical" evidence="2">
    <location>
        <begin position="87"/>
        <end position="104"/>
    </location>
</feature>
<dbReference type="AlphaFoldDB" id="A0A078MUD4"/>
<feature type="compositionally biased region" description="Basic and acidic residues" evidence="1">
    <location>
        <begin position="236"/>
        <end position="250"/>
    </location>
</feature>
<feature type="region of interest" description="Disordered" evidence="1">
    <location>
        <begin position="236"/>
        <end position="300"/>
    </location>
</feature>
<dbReference type="EMBL" id="LN483071">
    <property type="protein sequence ID" value="CEA09057.1"/>
    <property type="molecule type" value="Genomic_DNA"/>
</dbReference>
<name>A0A078MUD4_9MICC</name>
<feature type="transmembrane region" description="Helical" evidence="2">
    <location>
        <begin position="136"/>
        <end position="158"/>
    </location>
</feature>
<organism evidence="3">
    <name type="scientific">Arthrobacter saudimassiliensis</name>
    <dbReference type="NCBI Taxonomy" id="1461584"/>
    <lineage>
        <taxon>Bacteria</taxon>
        <taxon>Bacillati</taxon>
        <taxon>Actinomycetota</taxon>
        <taxon>Actinomycetes</taxon>
        <taxon>Micrococcales</taxon>
        <taxon>Micrococcaceae</taxon>
        <taxon>Arthrobacter</taxon>
    </lineage>
</organism>
<feature type="compositionally biased region" description="Pro residues" evidence="1">
    <location>
        <begin position="33"/>
        <end position="47"/>
    </location>
</feature>
<feature type="region of interest" description="Disordered" evidence="1">
    <location>
        <begin position="374"/>
        <end position="419"/>
    </location>
</feature>
<keyword evidence="2" id="KW-0472">Membrane</keyword>
<sequence>MSSSPAAGHPDPRSLSVTRTPAPSKRPRHSSAPPAPVVRPLSSVPPRPARRPSPAASAASETRRSLPDLPSLLRRAAAARVFGRPPALLLGAALIIAAACFGLRDNLGGDGPFGLSDDVGAFVLDLGVPPPVLDGVFAFVNAAAAVVIFGLYLLVAVCALEGRPWARVLGAAAALPAAAAACAAHSGAQLFAVLVAGLGVALIFTDQVSLWLEDRRERSRADADAARAFLDQAAEHYEQSEDNRDPDGHDALGASGLLGSVTEPAAEATARGDDAPPAPAQADRPTRHAAGGSPGERGLWLRLGLPGRLASLLKRARLSRRRPLVQPLPGGSAGQVTSGVPGAPFEARSGAARTAAPGLLDGAPGLLDGAGSAGPDAAGERAGVHAGVGGADTPDSGAVRIGTARRRGVNGLLARRRRR</sequence>
<evidence type="ECO:0000256" key="1">
    <source>
        <dbReference type="SAM" id="MobiDB-lite"/>
    </source>
</evidence>
<feature type="transmembrane region" description="Helical" evidence="2">
    <location>
        <begin position="190"/>
        <end position="212"/>
    </location>
</feature>
<dbReference type="PATRIC" id="fig|1461584.3.peg.2395"/>
<feature type="compositionally biased region" description="Basic residues" evidence="1">
    <location>
        <begin position="403"/>
        <end position="419"/>
    </location>
</feature>
<proteinExistence type="predicted"/>
<protein>
    <submittedName>
        <fullName evidence="3">Uncharacterized protein</fullName>
    </submittedName>
</protein>